<gene>
    <name evidence="2" type="ORF">TNCT_263981</name>
</gene>
<accession>A0A8X6J468</accession>
<sequence length="78" mass="8843">MTTVYSSARSNPTHFTTPVQTDCIRNLRNNRRNGKNENKVGGGDASGKMFRFSHEVTERSGDSSHRNTVARWSESQRK</sequence>
<organism evidence="2 3">
    <name type="scientific">Trichonephila clavata</name>
    <name type="common">Joro spider</name>
    <name type="synonym">Nephila clavata</name>
    <dbReference type="NCBI Taxonomy" id="2740835"/>
    <lineage>
        <taxon>Eukaryota</taxon>
        <taxon>Metazoa</taxon>
        <taxon>Ecdysozoa</taxon>
        <taxon>Arthropoda</taxon>
        <taxon>Chelicerata</taxon>
        <taxon>Arachnida</taxon>
        <taxon>Araneae</taxon>
        <taxon>Araneomorphae</taxon>
        <taxon>Entelegynae</taxon>
        <taxon>Araneoidea</taxon>
        <taxon>Nephilidae</taxon>
        <taxon>Trichonephila</taxon>
    </lineage>
</organism>
<keyword evidence="3" id="KW-1185">Reference proteome</keyword>
<feature type="region of interest" description="Disordered" evidence="1">
    <location>
        <begin position="26"/>
        <end position="78"/>
    </location>
</feature>
<comment type="caution">
    <text evidence="2">The sequence shown here is derived from an EMBL/GenBank/DDBJ whole genome shotgun (WGS) entry which is preliminary data.</text>
</comment>
<feature type="compositionally biased region" description="Basic and acidic residues" evidence="1">
    <location>
        <begin position="52"/>
        <end position="65"/>
    </location>
</feature>
<dbReference type="Proteomes" id="UP000887116">
    <property type="component" value="Unassembled WGS sequence"/>
</dbReference>
<evidence type="ECO:0000313" key="3">
    <source>
        <dbReference type="Proteomes" id="UP000887116"/>
    </source>
</evidence>
<evidence type="ECO:0000313" key="2">
    <source>
        <dbReference type="EMBL" id="GFR09263.1"/>
    </source>
</evidence>
<protein>
    <submittedName>
        <fullName evidence="2">Uncharacterized protein</fullName>
    </submittedName>
</protein>
<feature type="region of interest" description="Disordered" evidence="1">
    <location>
        <begin position="1"/>
        <end position="20"/>
    </location>
</feature>
<dbReference type="EMBL" id="BMAO01016524">
    <property type="protein sequence ID" value="GFR09263.1"/>
    <property type="molecule type" value="Genomic_DNA"/>
</dbReference>
<evidence type="ECO:0000256" key="1">
    <source>
        <dbReference type="SAM" id="MobiDB-lite"/>
    </source>
</evidence>
<dbReference type="AlphaFoldDB" id="A0A8X6J468"/>
<name>A0A8X6J468_TRICU</name>
<proteinExistence type="predicted"/>
<reference evidence="2" key="1">
    <citation type="submission" date="2020-07" db="EMBL/GenBank/DDBJ databases">
        <title>Multicomponent nature underlies the extraordinary mechanical properties of spider dragline silk.</title>
        <authorList>
            <person name="Kono N."/>
            <person name="Nakamura H."/>
            <person name="Mori M."/>
            <person name="Yoshida Y."/>
            <person name="Ohtoshi R."/>
            <person name="Malay A.D."/>
            <person name="Moran D.A.P."/>
            <person name="Tomita M."/>
            <person name="Numata K."/>
            <person name="Arakawa K."/>
        </authorList>
    </citation>
    <scope>NUCLEOTIDE SEQUENCE</scope>
</reference>